<evidence type="ECO:0000256" key="5">
    <source>
        <dbReference type="ARBA" id="ARBA00022840"/>
    </source>
</evidence>
<dbReference type="Pfam" id="PF08343">
    <property type="entry name" value="RNR_N"/>
    <property type="match status" value="1"/>
</dbReference>
<organism evidence="12 13">
    <name type="scientific">Microbacterium phage Pumpernickel</name>
    <dbReference type="NCBI Taxonomy" id="2885983"/>
    <lineage>
        <taxon>Viruses</taxon>
        <taxon>Duplodnaviria</taxon>
        <taxon>Heunggongvirae</taxon>
        <taxon>Uroviricota</taxon>
        <taxon>Caudoviricetes</taxon>
        <taxon>Pumpernickelvirus</taxon>
        <taxon>Pumpernickelvirus pumpernickel</taxon>
    </lineage>
</organism>
<evidence type="ECO:0000256" key="9">
    <source>
        <dbReference type="ARBA" id="ARBA00047754"/>
    </source>
</evidence>
<comment type="similarity">
    <text evidence="1 10">Belongs to the ribonucleoside diphosphate reductase large chain family.</text>
</comment>
<comment type="function">
    <text evidence="10">Provides the precursors necessary for DNA synthesis. Catalyzes the biosynthesis of deoxyribonucleotides from the corresponding ribonucleotides.</text>
</comment>
<dbReference type="Gene3D" id="3.20.70.20">
    <property type="match status" value="1"/>
</dbReference>
<dbReference type="GeneID" id="80019840"/>
<dbReference type="Proteomes" id="UP000827768">
    <property type="component" value="Segment"/>
</dbReference>
<gene>
    <name evidence="12" type="primary">199</name>
    <name evidence="12" type="ORF">SEA_PUMPERNICKEL_199</name>
</gene>
<dbReference type="Pfam" id="PF00317">
    <property type="entry name" value="Ribonuc_red_lgN"/>
    <property type="match status" value="1"/>
</dbReference>
<dbReference type="PROSITE" id="PS00089">
    <property type="entry name" value="RIBORED_LARGE"/>
    <property type="match status" value="1"/>
</dbReference>
<dbReference type="PANTHER" id="PTHR11573:SF30">
    <property type="entry name" value="RIBONUCLEOSIDE-DIPHOSPHATE REDUCTASE 2 SUBUNIT ALPHA"/>
    <property type="match status" value="1"/>
</dbReference>
<keyword evidence="4" id="KW-0547">Nucleotide-binding</keyword>
<evidence type="ECO:0000256" key="2">
    <source>
        <dbReference type="ARBA" id="ARBA00012274"/>
    </source>
</evidence>
<evidence type="ECO:0000256" key="3">
    <source>
        <dbReference type="ARBA" id="ARBA00022533"/>
    </source>
</evidence>
<dbReference type="NCBIfam" id="TIGR02506">
    <property type="entry name" value="NrdE_NrdA"/>
    <property type="match status" value="1"/>
</dbReference>
<evidence type="ECO:0000256" key="7">
    <source>
        <dbReference type="ARBA" id="ARBA00023116"/>
    </source>
</evidence>
<name>A0AAE9C3I2_9CAUD</name>
<protein>
    <recommendedName>
        <fullName evidence="2 10">Ribonucleoside-diphosphate reductase</fullName>
        <ecNumber evidence="2 10">1.17.4.1</ecNumber>
    </recommendedName>
</protein>
<proteinExistence type="inferred from homology"/>
<accession>A0AAE9C3I2</accession>
<dbReference type="InterPro" id="IPR013346">
    <property type="entry name" value="NrdE_NrdA_C"/>
</dbReference>
<dbReference type="RefSeq" id="YP_010755189.1">
    <property type="nucleotide sequence ID" value="NC_073468.1"/>
</dbReference>
<dbReference type="SUPFAM" id="SSF48168">
    <property type="entry name" value="R1 subunit of ribonucleotide reductase, N-terminal domain"/>
    <property type="match status" value="1"/>
</dbReference>
<dbReference type="NCBIfam" id="TIGR04170">
    <property type="entry name" value="RNR_1b_NrdE"/>
    <property type="match status" value="1"/>
</dbReference>
<evidence type="ECO:0000256" key="10">
    <source>
        <dbReference type="RuleBase" id="RU003410"/>
    </source>
</evidence>
<dbReference type="EC" id="1.17.4.1" evidence="2 10"/>
<evidence type="ECO:0000313" key="13">
    <source>
        <dbReference type="Proteomes" id="UP000827768"/>
    </source>
</evidence>
<dbReference type="EMBL" id="OK040790">
    <property type="protein sequence ID" value="UDL15949.1"/>
    <property type="molecule type" value="Genomic_DNA"/>
</dbReference>
<evidence type="ECO:0000256" key="4">
    <source>
        <dbReference type="ARBA" id="ARBA00022741"/>
    </source>
</evidence>
<evidence type="ECO:0000313" key="12">
    <source>
        <dbReference type="EMBL" id="UDL15949.1"/>
    </source>
</evidence>
<dbReference type="InterPro" id="IPR013509">
    <property type="entry name" value="RNR_lsu_N"/>
</dbReference>
<feature type="domain" description="Ribonucleotide reductase large subunit" evidence="11">
    <location>
        <begin position="568"/>
        <end position="590"/>
    </location>
</feature>
<keyword evidence="13" id="KW-1185">Reference proteome</keyword>
<dbReference type="KEGG" id="vg:80019840"/>
<evidence type="ECO:0000256" key="1">
    <source>
        <dbReference type="ARBA" id="ARBA00010406"/>
    </source>
</evidence>
<dbReference type="GO" id="GO:0009263">
    <property type="term" value="P:deoxyribonucleotide biosynthetic process"/>
    <property type="evidence" value="ECO:0007669"/>
    <property type="project" value="UniProtKB-KW"/>
</dbReference>
<sequence length="716" mass="79285">MTLVAENDVKVTNETLDHHSLNAMLNLYDKEGKIQFEADKKAAREYIINHVNANLVTFESLEEKLEFLVEQGYYEGAVLEQYDDSFVKNLYKNVYDTKFRFETYMGAFKFYQSYALRTFDGARYLERFEDRVAITALYLGRGDERLASQLADEMISGRYQPATPTFLNAGKARRGELVSCFLVRTEDNMESIARGVNAVLQLSKRGGGVAISLTNLREVGAPIKGMADQAAGVIPVAKMIEDAVSYANQLGQRDGAAAIYLSVHHPDVLQVLDSKRENADARIRLNRLSIGLVVTDIVMQKFKSGETFYTFSPYDIEKEYGVAMSDLSITEKYDELVNNPRIKKHPIDARKFMKILAEVQFESGYPYIMFEDTVNAASNIDGRVSMSNLCSEILQVSTPTTYGENLNTDVVGNDISCNLGSLNIAKTMYGGNLDLTVNSAIRALTAVSDLSNVECVPSVAKGNSESHAIGLGQMNLHGFLASEGIYYGSEESIDFVSAYFAAVAYSAVKASNEIATETGIKFAGFENSKYASGEYFAKYMQQSWGPKTKVASDLFAKYGIKLPTREDWTRLAALVKTYGMYNAYLQAIPPTGSISYINNSTSSIHPIVAQVESRKEGKIGRVYVAAFGLTNENREYYQDAYEIGAKKLIDVYAAATEHVDQGLSCTLFFTDEATTKTINMAQGYAWSKGIKTLYYIRLRQTVLSGADVEGCVSCAL</sequence>
<dbReference type="InterPro" id="IPR026459">
    <property type="entry name" value="RNR_1b_NrdE"/>
</dbReference>
<dbReference type="GO" id="GO:0005524">
    <property type="term" value="F:ATP binding"/>
    <property type="evidence" value="ECO:0007669"/>
    <property type="project" value="UniProtKB-KW"/>
</dbReference>
<dbReference type="SUPFAM" id="SSF51998">
    <property type="entry name" value="PFL-like glycyl radical enzymes"/>
    <property type="match status" value="1"/>
</dbReference>
<keyword evidence="8" id="KW-1015">Disulfide bond</keyword>
<dbReference type="InterPro" id="IPR008926">
    <property type="entry name" value="RNR_R1-su_N"/>
</dbReference>
<reference evidence="12" key="1">
    <citation type="submission" date="2021-09" db="EMBL/GenBank/DDBJ databases">
        <authorList>
            <person name="Andersen S.H."/>
            <person name="Beall E.A."/>
            <person name="Cappelle B."/>
            <person name="Falteisek K.J."/>
            <person name="Fenske B.A."/>
            <person name="Gansluckner N.W."/>
            <person name="Gilbertson S.M."/>
            <person name="Krings K.J."/>
            <person name="Mobeck M."/>
            <person name="Odeku J.O."/>
            <person name="Poncelet M.E."/>
            <person name="Rohr J.R."/>
            <person name="Rolands L."/>
            <person name="Whipple C.D."/>
            <person name="Whipple E.M."/>
            <person name="Spring A.M."/>
            <person name="Klyczek K."/>
            <person name="Garlena R.A."/>
            <person name="Russell D.A."/>
            <person name="Pope W.H."/>
            <person name="Jacobs-Sera D."/>
            <person name="Hatfull G.F."/>
        </authorList>
    </citation>
    <scope>NUCLEOTIDE SEQUENCE</scope>
</reference>
<keyword evidence="3" id="KW-0021">Allosteric enzyme</keyword>
<dbReference type="Pfam" id="PF02867">
    <property type="entry name" value="Ribonuc_red_lgC"/>
    <property type="match status" value="1"/>
</dbReference>
<dbReference type="PANTHER" id="PTHR11573">
    <property type="entry name" value="RIBONUCLEOSIDE-DIPHOSPHATE REDUCTASE LARGE CHAIN"/>
    <property type="match status" value="1"/>
</dbReference>
<keyword evidence="7 10" id="KW-0215">Deoxyribonucleotide synthesis</keyword>
<comment type="catalytic activity">
    <reaction evidence="9 10">
        <text>a 2'-deoxyribonucleoside 5'-diphosphate + [thioredoxin]-disulfide + H2O = a ribonucleoside 5'-diphosphate + [thioredoxin]-dithiol</text>
        <dbReference type="Rhea" id="RHEA:23252"/>
        <dbReference type="Rhea" id="RHEA-COMP:10698"/>
        <dbReference type="Rhea" id="RHEA-COMP:10700"/>
        <dbReference type="ChEBI" id="CHEBI:15377"/>
        <dbReference type="ChEBI" id="CHEBI:29950"/>
        <dbReference type="ChEBI" id="CHEBI:50058"/>
        <dbReference type="ChEBI" id="CHEBI:57930"/>
        <dbReference type="ChEBI" id="CHEBI:73316"/>
        <dbReference type="EC" id="1.17.4.1"/>
    </reaction>
</comment>
<evidence type="ECO:0000256" key="8">
    <source>
        <dbReference type="ARBA" id="ARBA00023157"/>
    </source>
</evidence>
<evidence type="ECO:0000259" key="11">
    <source>
        <dbReference type="PROSITE" id="PS00089"/>
    </source>
</evidence>
<dbReference type="InterPro" id="IPR013554">
    <property type="entry name" value="RNR_N"/>
</dbReference>
<dbReference type="InterPro" id="IPR000788">
    <property type="entry name" value="RNR_lg_C"/>
</dbReference>
<dbReference type="PRINTS" id="PR01183">
    <property type="entry name" value="RIBORDTASEM1"/>
</dbReference>
<evidence type="ECO:0000256" key="6">
    <source>
        <dbReference type="ARBA" id="ARBA00023002"/>
    </source>
</evidence>
<keyword evidence="5" id="KW-0067">ATP-binding</keyword>
<dbReference type="InterPro" id="IPR039718">
    <property type="entry name" value="Rrm1"/>
</dbReference>
<keyword evidence="6 10" id="KW-0560">Oxidoreductase</keyword>
<dbReference type="Gene3D" id="1.10.1650.20">
    <property type="match status" value="1"/>
</dbReference>
<dbReference type="GO" id="GO:0004748">
    <property type="term" value="F:ribonucleoside-diphosphate reductase activity, thioredoxin disulfide as acceptor"/>
    <property type="evidence" value="ECO:0007669"/>
    <property type="project" value="UniProtKB-EC"/>
</dbReference>